<dbReference type="Pfam" id="PF03966">
    <property type="entry name" value="Trm112p"/>
    <property type="match status" value="1"/>
</dbReference>
<evidence type="ECO:0008006" key="3">
    <source>
        <dbReference type="Google" id="ProtNLM"/>
    </source>
</evidence>
<gene>
    <name evidence="1" type="ordered locus">HacjB3_08440</name>
</gene>
<evidence type="ECO:0000313" key="2">
    <source>
        <dbReference type="Proteomes" id="UP000000390"/>
    </source>
</evidence>
<sequence length="59" mass="6480">MEIVCCPIDKADLELDVEEREGEEILEGSLTCTECGEVYPIEDGIPNLLPPDMREDAAA</sequence>
<dbReference type="PANTHER" id="PTHR33505:SF4">
    <property type="entry name" value="PROTEIN PREY, MITOCHONDRIAL"/>
    <property type="match status" value="1"/>
</dbReference>
<accession>D8J2W4</accession>
<dbReference type="HOGENOM" id="CLU_155659_4_2_2"/>
<evidence type="ECO:0000313" key="1">
    <source>
        <dbReference type="EMBL" id="ADJ15071.1"/>
    </source>
</evidence>
<dbReference type="PATRIC" id="fig|795797.18.peg.1679"/>
<dbReference type="InterPro" id="IPR005651">
    <property type="entry name" value="Trm112-like"/>
</dbReference>
<protein>
    <recommendedName>
        <fullName evidence="3">Trm112p-like protein</fullName>
    </recommendedName>
</protein>
<proteinExistence type="predicted"/>
<dbReference type="Gene3D" id="2.20.25.10">
    <property type="match status" value="1"/>
</dbReference>
<dbReference type="Proteomes" id="UP000000390">
    <property type="component" value="Chromosome"/>
</dbReference>
<dbReference type="KEGG" id="hje:HacjB3_08440"/>
<organism evidence="1 2">
    <name type="scientific">Halalkalicoccus jeotgali (strain DSM 18796 / CECT 7217 / JCM 14584 / KCTC 4019 / B3)</name>
    <dbReference type="NCBI Taxonomy" id="795797"/>
    <lineage>
        <taxon>Archaea</taxon>
        <taxon>Methanobacteriati</taxon>
        <taxon>Methanobacteriota</taxon>
        <taxon>Stenosarchaea group</taxon>
        <taxon>Halobacteria</taxon>
        <taxon>Halobacteriales</taxon>
        <taxon>Halococcaceae</taxon>
        <taxon>Halalkalicoccus</taxon>
    </lineage>
</organism>
<dbReference type="PANTHER" id="PTHR33505">
    <property type="entry name" value="ZGC:162634"/>
    <property type="match status" value="1"/>
</dbReference>
<dbReference type="AlphaFoldDB" id="D8J2W4"/>
<name>D8J2W4_HALJB</name>
<dbReference type="SUPFAM" id="SSF158997">
    <property type="entry name" value="Trm112p-like"/>
    <property type="match status" value="1"/>
</dbReference>
<dbReference type="EMBL" id="CP002062">
    <property type="protein sequence ID" value="ADJ15071.1"/>
    <property type="molecule type" value="Genomic_DNA"/>
</dbReference>
<dbReference type="NCBIfam" id="NF038101">
    <property type="entry name" value="Trm112_arch"/>
    <property type="match status" value="1"/>
</dbReference>
<dbReference type="eggNOG" id="arCOG04124">
    <property type="taxonomic scope" value="Archaea"/>
</dbReference>
<reference evidence="1 2" key="1">
    <citation type="journal article" date="2010" name="J. Bacteriol.">
        <title>Complete genome sequence of Halalkalicoccus jeotgali B3(T), an extremely halophilic archaeon.</title>
        <authorList>
            <person name="Roh S.W."/>
            <person name="Nam Y.D."/>
            <person name="Nam S.H."/>
            <person name="Choi S.H."/>
            <person name="Park H.S."/>
            <person name="Bae J.W."/>
        </authorList>
    </citation>
    <scope>NUCLEOTIDE SEQUENCE [LARGE SCALE GENOMIC DNA]</scope>
    <source>
        <strain evidence="2">DSM 18796 / CECT 7217 / JCM 14584 / KCTC 4019 / B3</strain>
    </source>
</reference>
<dbReference type="STRING" id="795797.HacjB3_08440"/>